<dbReference type="Proteomes" id="UP000198775">
    <property type="component" value="Unassembled WGS sequence"/>
</dbReference>
<protein>
    <recommendedName>
        <fullName evidence="1">DUF7344 domain-containing protein</fullName>
    </recommendedName>
</protein>
<evidence type="ECO:0000313" key="2">
    <source>
        <dbReference type="EMBL" id="SEN50585.1"/>
    </source>
</evidence>
<dbReference type="EMBL" id="FOCX01000003">
    <property type="protein sequence ID" value="SEN50585.1"/>
    <property type="molecule type" value="Genomic_DNA"/>
</dbReference>
<organism evidence="2 3">
    <name type="scientific">Halorientalis persicus</name>
    <dbReference type="NCBI Taxonomy" id="1367881"/>
    <lineage>
        <taxon>Archaea</taxon>
        <taxon>Methanobacteriati</taxon>
        <taxon>Methanobacteriota</taxon>
        <taxon>Stenosarchaea group</taxon>
        <taxon>Halobacteria</taxon>
        <taxon>Halobacteriales</taxon>
        <taxon>Haloarculaceae</taxon>
        <taxon>Halorientalis</taxon>
    </lineage>
</organism>
<sequence length="118" mass="13061">MTSAGPEGGGREVHDPAEPSFGRWLELLANSDRRLVLSTLLENGDDRLPVGVLTDVIARERPEDVTPQSVLIDLHHVHLPKLQRADVIEYDADESLVTYRGHEDLERCLAAIEDLAAD</sequence>
<accession>A0A1H8H371</accession>
<proteinExistence type="predicted"/>
<gene>
    <name evidence="2" type="ORF">SAMN05216388_1003277</name>
</gene>
<dbReference type="Pfam" id="PF24035">
    <property type="entry name" value="DUF7344"/>
    <property type="match status" value="1"/>
</dbReference>
<evidence type="ECO:0000313" key="3">
    <source>
        <dbReference type="Proteomes" id="UP000198775"/>
    </source>
</evidence>
<dbReference type="OrthoDB" id="247722at2157"/>
<name>A0A1H8H371_9EURY</name>
<reference evidence="3" key="1">
    <citation type="submission" date="2016-10" db="EMBL/GenBank/DDBJ databases">
        <authorList>
            <person name="Varghese N."/>
            <person name="Submissions S."/>
        </authorList>
    </citation>
    <scope>NUCLEOTIDE SEQUENCE [LARGE SCALE GENOMIC DNA]</scope>
    <source>
        <strain evidence="3">IBRC-M 10043</strain>
    </source>
</reference>
<evidence type="ECO:0000259" key="1">
    <source>
        <dbReference type="Pfam" id="PF24035"/>
    </source>
</evidence>
<feature type="domain" description="DUF7344" evidence="1">
    <location>
        <begin position="26"/>
        <end position="98"/>
    </location>
</feature>
<dbReference type="RefSeq" id="WP_092658320.1">
    <property type="nucleotide sequence ID" value="NZ_FOCX01000003.1"/>
</dbReference>
<dbReference type="InterPro" id="IPR055768">
    <property type="entry name" value="DUF7344"/>
</dbReference>
<dbReference type="AlphaFoldDB" id="A0A1H8H371"/>
<keyword evidence="3" id="KW-1185">Reference proteome</keyword>